<dbReference type="Proteomes" id="UP000325081">
    <property type="component" value="Unassembled WGS sequence"/>
</dbReference>
<keyword evidence="2" id="KW-1185">Reference proteome</keyword>
<protein>
    <submittedName>
        <fullName evidence="1">DNA repair helicase</fullName>
    </submittedName>
</protein>
<evidence type="ECO:0000313" key="1">
    <source>
        <dbReference type="EMBL" id="GER39035.1"/>
    </source>
</evidence>
<gene>
    <name evidence="1" type="ORF">STAS_15605</name>
</gene>
<keyword evidence="1" id="KW-0547">Nucleotide-binding</keyword>
<keyword evidence="1" id="KW-0067">ATP-binding</keyword>
<proteinExistence type="predicted"/>
<keyword evidence="1" id="KW-0378">Hydrolase</keyword>
<reference evidence="2" key="1">
    <citation type="journal article" date="2019" name="Curr. Biol.">
        <title>Genome Sequence of Striga asiatica Provides Insight into the Evolution of Plant Parasitism.</title>
        <authorList>
            <person name="Yoshida S."/>
            <person name="Kim S."/>
            <person name="Wafula E.K."/>
            <person name="Tanskanen J."/>
            <person name="Kim Y.M."/>
            <person name="Honaas L."/>
            <person name="Yang Z."/>
            <person name="Spallek T."/>
            <person name="Conn C.E."/>
            <person name="Ichihashi Y."/>
            <person name="Cheong K."/>
            <person name="Cui S."/>
            <person name="Der J.P."/>
            <person name="Gundlach H."/>
            <person name="Jiao Y."/>
            <person name="Hori C."/>
            <person name="Ishida J.K."/>
            <person name="Kasahara H."/>
            <person name="Kiba T."/>
            <person name="Kim M.S."/>
            <person name="Koo N."/>
            <person name="Laohavisit A."/>
            <person name="Lee Y.H."/>
            <person name="Lumba S."/>
            <person name="McCourt P."/>
            <person name="Mortimer J.C."/>
            <person name="Mutuku J.M."/>
            <person name="Nomura T."/>
            <person name="Sasaki-Sekimoto Y."/>
            <person name="Seto Y."/>
            <person name="Wang Y."/>
            <person name="Wakatake T."/>
            <person name="Sakakibara H."/>
            <person name="Demura T."/>
            <person name="Yamaguchi S."/>
            <person name="Yoneyama K."/>
            <person name="Manabe R.I."/>
            <person name="Nelson D.C."/>
            <person name="Schulman A.H."/>
            <person name="Timko M.P."/>
            <person name="dePamphilis C.W."/>
            <person name="Choi D."/>
            <person name="Shirasu K."/>
        </authorList>
    </citation>
    <scope>NUCLEOTIDE SEQUENCE [LARGE SCALE GENOMIC DNA]</scope>
    <source>
        <strain evidence="2">cv. UVA1</strain>
    </source>
</reference>
<dbReference type="AlphaFoldDB" id="A0A5A7Q1L0"/>
<dbReference type="GO" id="GO:0004386">
    <property type="term" value="F:helicase activity"/>
    <property type="evidence" value="ECO:0007669"/>
    <property type="project" value="UniProtKB-KW"/>
</dbReference>
<keyword evidence="1" id="KW-0347">Helicase</keyword>
<evidence type="ECO:0000313" key="2">
    <source>
        <dbReference type="Proteomes" id="UP000325081"/>
    </source>
</evidence>
<sequence>MNRVANNNSFLSSWSESNMLFSQSLIGPILLSLLAPKKLLLVPRTTFHVIDIMTSFNLLLSKNDKKMLWYAFQSTLLLHILDYNTKNEFGFALGCKESLAPAGSVLNDMPLPTSSRAESL</sequence>
<dbReference type="EMBL" id="BKCP01005572">
    <property type="protein sequence ID" value="GER39035.1"/>
    <property type="molecule type" value="Genomic_DNA"/>
</dbReference>
<name>A0A5A7Q1L0_STRAF</name>
<comment type="caution">
    <text evidence="1">The sequence shown here is derived from an EMBL/GenBank/DDBJ whole genome shotgun (WGS) entry which is preliminary data.</text>
</comment>
<accession>A0A5A7Q1L0</accession>
<organism evidence="1 2">
    <name type="scientific">Striga asiatica</name>
    <name type="common">Asiatic witchweed</name>
    <name type="synonym">Buchnera asiatica</name>
    <dbReference type="NCBI Taxonomy" id="4170"/>
    <lineage>
        <taxon>Eukaryota</taxon>
        <taxon>Viridiplantae</taxon>
        <taxon>Streptophyta</taxon>
        <taxon>Embryophyta</taxon>
        <taxon>Tracheophyta</taxon>
        <taxon>Spermatophyta</taxon>
        <taxon>Magnoliopsida</taxon>
        <taxon>eudicotyledons</taxon>
        <taxon>Gunneridae</taxon>
        <taxon>Pentapetalae</taxon>
        <taxon>asterids</taxon>
        <taxon>lamiids</taxon>
        <taxon>Lamiales</taxon>
        <taxon>Orobanchaceae</taxon>
        <taxon>Buchnereae</taxon>
        <taxon>Striga</taxon>
    </lineage>
</organism>